<organism evidence="3 4">
    <name type="scientific">Megalurothrips usitatus</name>
    <name type="common">bean blossom thrips</name>
    <dbReference type="NCBI Taxonomy" id="439358"/>
    <lineage>
        <taxon>Eukaryota</taxon>
        <taxon>Metazoa</taxon>
        <taxon>Ecdysozoa</taxon>
        <taxon>Arthropoda</taxon>
        <taxon>Hexapoda</taxon>
        <taxon>Insecta</taxon>
        <taxon>Pterygota</taxon>
        <taxon>Neoptera</taxon>
        <taxon>Paraneoptera</taxon>
        <taxon>Thysanoptera</taxon>
        <taxon>Terebrantia</taxon>
        <taxon>Thripoidea</taxon>
        <taxon>Thripidae</taxon>
        <taxon>Megalurothrips</taxon>
    </lineage>
</organism>
<sequence length="253" mass="28141">MASFALVRLKSSGTVMVVPVHDIRRAGKENGVRCYTPFEPAHENDFIVSRKHKYVVHLTDADGTVRQWHAMIGRLGASARDVRRSAASVPVSWPEVRRTDQSVPALCPNSVSDVALNGEEMDVDNVEKEDRRSQGLSAPAKQEGASTQSNQITSTKIETRILEALIEASNIIQQQKSLHSAREKEVCGLVEDIAASFEQRSNDLEKRLSILEHKLEGIEKVVCKGANVLEWLRNSPSELEHSQYSECPKEKSD</sequence>
<dbReference type="EMBL" id="JAPTSV010000007">
    <property type="protein sequence ID" value="KAJ1526007.1"/>
    <property type="molecule type" value="Genomic_DNA"/>
</dbReference>
<evidence type="ECO:0000256" key="2">
    <source>
        <dbReference type="SAM" id="MobiDB-lite"/>
    </source>
</evidence>
<evidence type="ECO:0000256" key="1">
    <source>
        <dbReference type="SAM" id="Coils"/>
    </source>
</evidence>
<feature type="coiled-coil region" evidence="1">
    <location>
        <begin position="194"/>
        <end position="221"/>
    </location>
</feature>
<evidence type="ECO:0000313" key="3">
    <source>
        <dbReference type="EMBL" id="KAJ1526007.1"/>
    </source>
</evidence>
<name>A0AAV7XM82_9NEOP</name>
<comment type="caution">
    <text evidence="3">The sequence shown here is derived from an EMBL/GenBank/DDBJ whole genome shotgun (WGS) entry which is preliminary data.</text>
</comment>
<proteinExistence type="predicted"/>
<gene>
    <name evidence="3" type="ORF">ONE63_009183</name>
</gene>
<keyword evidence="1" id="KW-0175">Coiled coil</keyword>
<keyword evidence="4" id="KW-1185">Reference proteome</keyword>
<reference evidence="3" key="1">
    <citation type="submission" date="2022-12" db="EMBL/GenBank/DDBJ databases">
        <title>Chromosome-level genome assembly of the bean flower thrips Megalurothrips usitatus.</title>
        <authorList>
            <person name="Ma L."/>
            <person name="Liu Q."/>
            <person name="Li H."/>
            <person name="Cai W."/>
        </authorList>
    </citation>
    <scope>NUCLEOTIDE SEQUENCE</scope>
    <source>
        <strain evidence="3">Cailab_2022a</strain>
    </source>
</reference>
<evidence type="ECO:0000313" key="4">
    <source>
        <dbReference type="Proteomes" id="UP001075354"/>
    </source>
</evidence>
<feature type="region of interest" description="Disordered" evidence="2">
    <location>
        <begin position="119"/>
        <end position="151"/>
    </location>
</feature>
<dbReference type="Proteomes" id="UP001075354">
    <property type="component" value="Chromosome 7"/>
</dbReference>
<protein>
    <submittedName>
        <fullName evidence="3">Uncharacterized protein</fullName>
    </submittedName>
</protein>
<accession>A0AAV7XM82</accession>
<dbReference type="AlphaFoldDB" id="A0AAV7XM82"/>